<comment type="caution">
    <text evidence="1">The sequence shown here is derived from an EMBL/GenBank/DDBJ whole genome shotgun (WGS) entry which is preliminary data.</text>
</comment>
<name>A0AAV3QMF8_LITER</name>
<dbReference type="EMBL" id="BAABME010004836">
    <property type="protein sequence ID" value="GAA0163743.1"/>
    <property type="molecule type" value="Genomic_DNA"/>
</dbReference>
<proteinExistence type="predicted"/>
<organism evidence="1 2">
    <name type="scientific">Lithospermum erythrorhizon</name>
    <name type="common">Purple gromwell</name>
    <name type="synonym">Lithospermum officinale var. erythrorhizon</name>
    <dbReference type="NCBI Taxonomy" id="34254"/>
    <lineage>
        <taxon>Eukaryota</taxon>
        <taxon>Viridiplantae</taxon>
        <taxon>Streptophyta</taxon>
        <taxon>Embryophyta</taxon>
        <taxon>Tracheophyta</taxon>
        <taxon>Spermatophyta</taxon>
        <taxon>Magnoliopsida</taxon>
        <taxon>eudicotyledons</taxon>
        <taxon>Gunneridae</taxon>
        <taxon>Pentapetalae</taxon>
        <taxon>asterids</taxon>
        <taxon>lamiids</taxon>
        <taxon>Boraginales</taxon>
        <taxon>Boraginaceae</taxon>
        <taxon>Boraginoideae</taxon>
        <taxon>Lithospermeae</taxon>
        <taxon>Lithospermum</taxon>
    </lineage>
</organism>
<sequence length="117" mass="12833">MNGTDIIVYIPDASTAYRNVSHVLAPILSTHALKEGVRISLFDDGIPKKVVAEGILISKDPKEKIINLPLGPDNWLVFLDEATCLNYIFSGIDEDGITIAQAINNFVAWPKVNVIEN</sequence>
<accession>A0AAV3QMF8</accession>
<evidence type="ECO:0000313" key="2">
    <source>
        <dbReference type="Proteomes" id="UP001454036"/>
    </source>
</evidence>
<dbReference type="AlphaFoldDB" id="A0AAV3QMF8"/>
<reference evidence="1 2" key="1">
    <citation type="submission" date="2024-01" db="EMBL/GenBank/DDBJ databases">
        <title>The complete chloroplast genome sequence of Lithospermum erythrorhizon: insights into the phylogenetic relationship among Boraginaceae species and the maternal lineages of purple gromwells.</title>
        <authorList>
            <person name="Okada T."/>
            <person name="Watanabe K."/>
        </authorList>
    </citation>
    <scope>NUCLEOTIDE SEQUENCE [LARGE SCALE GENOMIC DNA]</scope>
</reference>
<protein>
    <submittedName>
        <fullName evidence="1">Uncharacterized protein</fullName>
    </submittedName>
</protein>
<dbReference type="Proteomes" id="UP001454036">
    <property type="component" value="Unassembled WGS sequence"/>
</dbReference>
<keyword evidence="2" id="KW-1185">Reference proteome</keyword>
<gene>
    <name evidence="1" type="ORF">LIER_19537</name>
</gene>
<evidence type="ECO:0000313" key="1">
    <source>
        <dbReference type="EMBL" id="GAA0163743.1"/>
    </source>
</evidence>